<dbReference type="EMBL" id="JBHSZV010000047">
    <property type="protein sequence ID" value="MFC7063507.1"/>
    <property type="molecule type" value="Genomic_DNA"/>
</dbReference>
<comment type="caution">
    <text evidence="1">The sequence shown here is derived from an EMBL/GenBank/DDBJ whole genome shotgun (WGS) entry which is preliminary data.</text>
</comment>
<protein>
    <submittedName>
        <fullName evidence="1">Small, acid-soluble spore protein, alpha/beta type</fullName>
    </submittedName>
</protein>
<sequence>MAKNKILVSEAREGLDLLKARVMKVKGYNVNMADPNAVKYEIANEQGIPLKKGYNGQITAEQAGKVGGAIGGNMVKEMIKMAQEEMMKK</sequence>
<dbReference type="Proteomes" id="UP001596410">
    <property type="component" value="Unassembled WGS sequence"/>
</dbReference>
<evidence type="ECO:0000313" key="2">
    <source>
        <dbReference type="Proteomes" id="UP001596410"/>
    </source>
</evidence>
<reference evidence="2" key="1">
    <citation type="journal article" date="2019" name="Int. J. Syst. Evol. Microbiol.">
        <title>The Global Catalogue of Microorganisms (GCM) 10K type strain sequencing project: providing services to taxonomists for standard genome sequencing and annotation.</title>
        <authorList>
            <consortium name="The Broad Institute Genomics Platform"/>
            <consortium name="The Broad Institute Genome Sequencing Center for Infectious Disease"/>
            <person name="Wu L."/>
            <person name="Ma J."/>
        </authorList>
    </citation>
    <scope>NUCLEOTIDE SEQUENCE [LARGE SCALE GENOMIC DNA]</scope>
    <source>
        <strain evidence="2">CGMCC 4.1621</strain>
    </source>
</reference>
<accession>A0ABW2EME6</accession>
<gene>
    <name evidence="1" type="ORF">ACFQIC_16975</name>
</gene>
<organism evidence="1 2">
    <name type="scientific">Halobacillus seohaensis</name>
    <dbReference type="NCBI Taxonomy" id="447421"/>
    <lineage>
        <taxon>Bacteria</taxon>
        <taxon>Bacillati</taxon>
        <taxon>Bacillota</taxon>
        <taxon>Bacilli</taxon>
        <taxon>Bacillales</taxon>
        <taxon>Bacillaceae</taxon>
        <taxon>Halobacillus</taxon>
    </lineage>
</organism>
<name>A0ABW2EME6_9BACI</name>
<dbReference type="InterPro" id="IPR038300">
    <property type="entry name" value="SASP_sf_alpha/beta"/>
</dbReference>
<proteinExistence type="predicted"/>
<dbReference type="Gene3D" id="6.10.10.80">
    <property type="entry name" value="Small, acid-soluble spore protein, alpha/beta type-like"/>
    <property type="match status" value="1"/>
</dbReference>
<dbReference type="RefSeq" id="WP_204708617.1">
    <property type="nucleotide sequence ID" value="NZ_JBHSZV010000047.1"/>
</dbReference>
<dbReference type="InterPro" id="IPR001448">
    <property type="entry name" value="SASP_alpha/beta-type"/>
</dbReference>
<keyword evidence="2" id="KW-1185">Reference proteome</keyword>
<evidence type="ECO:0000313" key="1">
    <source>
        <dbReference type="EMBL" id="MFC7063507.1"/>
    </source>
</evidence>
<dbReference type="Pfam" id="PF00269">
    <property type="entry name" value="SASP"/>
    <property type="match status" value="1"/>
</dbReference>